<dbReference type="HOGENOM" id="CLU_3328754_0_0_7"/>
<proteinExistence type="predicted"/>
<sequence>MWYSVSKRPDFNGSCILSLFVVESVPLRRYSWCRLYNR</sequence>
<evidence type="ECO:0000313" key="2">
    <source>
        <dbReference type="Proteomes" id="UP000015920"/>
    </source>
</evidence>
<dbReference type="KEGG" id="hpys:HPSA20_0389"/>
<evidence type="ECO:0000313" key="1">
    <source>
        <dbReference type="EMBL" id="AGT73629.1"/>
    </source>
</evidence>
<name>T1U8S2_HELPX</name>
<dbReference type="Proteomes" id="UP000015920">
    <property type="component" value="Chromosome"/>
</dbReference>
<protein>
    <submittedName>
        <fullName evidence="1">Uncharacterized protein</fullName>
    </submittedName>
</protein>
<dbReference type="AlphaFoldDB" id="T1U8S2"/>
<organism evidence="1 2">
    <name type="scientific">Helicobacter pylori SouthAfrica20</name>
    <dbReference type="NCBI Taxonomy" id="1352356"/>
    <lineage>
        <taxon>Bacteria</taxon>
        <taxon>Pseudomonadati</taxon>
        <taxon>Campylobacterota</taxon>
        <taxon>Epsilonproteobacteria</taxon>
        <taxon>Campylobacterales</taxon>
        <taxon>Helicobacteraceae</taxon>
        <taxon>Helicobacter</taxon>
    </lineage>
</organism>
<reference evidence="1 2" key="1">
    <citation type="journal article" date="2013" name="Genome Announc.">
        <title>Genome Sequences of Three hpAfrica2 Strains of Helicobacter pylori.</title>
        <authorList>
            <person name="Duncan S.S."/>
            <person name="Bertoli M.T."/>
            <person name="Kersulyte D."/>
            <person name="Valk P.L."/>
            <person name="Tamma S."/>
            <person name="Segal I."/>
            <person name="McClain M.S."/>
            <person name="Cover T.L."/>
            <person name="Berg D.E."/>
        </authorList>
    </citation>
    <scope>NUCLEOTIDE SEQUENCE [LARGE SCALE GENOMIC DNA]</scope>
    <source>
        <strain evidence="1">SouthAfrica20</strain>
    </source>
</reference>
<gene>
    <name evidence="1" type="ORF">HPSA20_0389</name>
</gene>
<accession>T1U8S2</accession>
<dbReference type="EMBL" id="CP006691">
    <property type="protein sequence ID" value="AGT73629.1"/>
    <property type="molecule type" value="Genomic_DNA"/>
</dbReference>